<dbReference type="SMART" id="SM01058">
    <property type="entry name" value="CarD_TRCF"/>
    <property type="match status" value="1"/>
</dbReference>
<organism evidence="2 3">
    <name type="scientific">Candidatus Eisenbergiella pullistercoris</name>
    <dbReference type="NCBI Taxonomy" id="2838555"/>
    <lineage>
        <taxon>Bacteria</taxon>
        <taxon>Bacillati</taxon>
        <taxon>Bacillota</taxon>
        <taxon>Clostridia</taxon>
        <taxon>Lachnospirales</taxon>
        <taxon>Lachnospiraceae</taxon>
        <taxon>Eisenbergiella</taxon>
    </lineage>
</organism>
<dbReference type="Pfam" id="PF02559">
    <property type="entry name" value="CarD_TRCF_RID"/>
    <property type="match status" value="1"/>
</dbReference>
<dbReference type="PANTHER" id="PTHR38447:SF1">
    <property type="entry name" value="RNA POLYMERASE-BINDING TRANSCRIPTION FACTOR CARD"/>
    <property type="match status" value="1"/>
</dbReference>
<dbReference type="InterPro" id="IPR052531">
    <property type="entry name" value="CarD-like_regulator"/>
</dbReference>
<dbReference type="AlphaFoldDB" id="A0A9D1YNH5"/>
<dbReference type="InterPro" id="IPR036101">
    <property type="entry name" value="CarD-like/TRCF_RID_sf"/>
</dbReference>
<protein>
    <submittedName>
        <fullName evidence="2">CarD family transcriptional regulator</fullName>
    </submittedName>
</protein>
<dbReference type="InterPro" id="IPR042215">
    <property type="entry name" value="CarD-like_C"/>
</dbReference>
<feature type="domain" description="CarD-like/TRCF RNAP-interacting" evidence="1">
    <location>
        <begin position="1"/>
        <end position="113"/>
    </location>
</feature>
<dbReference type="PANTHER" id="PTHR38447">
    <property type="entry name" value="TRANSCRIPTION FACTOR YDEB-RELATED"/>
    <property type="match status" value="1"/>
</dbReference>
<dbReference type="InterPro" id="IPR003711">
    <property type="entry name" value="CarD-like/TRCF_RID"/>
</dbReference>
<proteinExistence type="predicted"/>
<evidence type="ECO:0000313" key="2">
    <source>
        <dbReference type="EMBL" id="HIY59614.1"/>
    </source>
</evidence>
<reference evidence="2" key="1">
    <citation type="journal article" date="2021" name="PeerJ">
        <title>Extensive microbial diversity within the chicken gut microbiome revealed by metagenomics and culture.</title>
        <authorList>
            <person name="Gilroy R."/>
            <person name="Ravi A."/>
            <person name="Getino M."/>
            <person name="Pursley I."/>
            <person name="Horton D.L."/>
            <person name="Alikhan N.F."/>
            <person name="Baker D."/>
            <person name="Gharbi K."/>
            <person name="Hall N."/>
            <person name="Watson M."/>
            <person name="Adriaenssens E.M."/>
            <person name="Foster-Nyarko E."/>
            <person name="Jarju S."/>
            <person name="Secka A."/>
            <person name="Antonio M."/>
            <person name="Oren A."/>
            <person name="Chaudhuri R.R."/>
            <person name="La Ragione R."/>
            <person name="Hildebrand F."/>
            <person name="Pallen M.J."/>
        </authorList>
    </citation>
    <scope>NUCLEOTIDE SEQUENCE</scope>
    <source>
        <strain evidence="2">ChiSxjej3B15-24422</strain>
    </source>
</reference>
<gene>
    <name evidence="2" type="ORF">H9831_02865</name>
</gene>
<dbReference type="SUPFAM" id="SSF141259">
    <property type="entry name" value="CarD-like"/>
    <property type="match status" value="1"/>
</dbReference>
<accession>A0A9D1YNH5</accession>
<comment type="caution">
    <text evidence="2">The sequence shown here is derived from an EMBL/GenBank/DDBJ whole genome shotgun (WGS) entry which is preliminary data.</text>
</comment>
<dbReference type="EMBL" id="DXDD01000037">
    <property type="protein sequence ID" value="HIY59614.1"/>
    <property type="molecule type" value="Genomic_DNA"/>
</dbReference>
<dbReference type="GO" id="GO:0009303">
    <property type="term" value="P:rRNA transcription"/>
    <property type="evidence" value="ECO:0007669"/>
    <property type="project" value="TreeGrafter"/>
</dbReference>
<name>A0A9D1YNH5_9FIRM</name>
<dbReference type="Gene3D" id="1.20.58.1290">
    <property type="entry name" value="CarD-like, C-terminal domain"/>
    <property type="match status" value="1"/>
</dbReference>
<dbReference type="Gene3D" id="2.40.10.170">
    <property type="match status" value="1"/>
</dbReference>
<sequence>MFQKGEFVIYGSKGVCEITDISTIDISGMNREKLYYFLRPVNDRDGKIFIPVDSDKLRMRRILTGEEARKLVESIPQIGYLGIEDEKQREACYRQAVNDCDCRQWVMVLKTLWKRNRERTARGKKETAMDKKYFRIAQDNLYTELAVSLKIGTDEVKEYIAGKIEAAQEEPVSV</sequence>
<dbReference type="Proteomes" id="UP000824007">
    <property type="component" value="Unassembled WGS sequence"/>
</dbReference>
<evidence type="ECO:0000259" key="1">
    <source>
        <dbReference type="SMART" id="SM01058"/>
    </source>
</evidence>
<reference evidence="2" key="2">
    <citation type="submission" date="2021-04" db="EMBL/GenBank/DDBJ databases">
        <authorList>
            <person name="Gilroy R."/>
        </authorList>
    </citation>
    <scope>NUCLEOTIDE SEQUENCE</scope>
    <source>
        <strain evidence="2">ChiSxjej3B15-24422</strain>
    </source>
</reference>
<evidence type="ECO:0000313" key="3">
    <source>
        <dbReference type="Proteomes" id="UP000824007"/>
    </source>
</evidence>